<dbReference type="Proteomes" id="UP000789405">
    <property type="component" value="Unassembled WGS sequence"/>
</dbReference>
<name>A0A9N9J9Q0_9GLOM</name>
<sequence length="49" mass="5683">TLEAKTLTYKKYKQDSMETSSIDNPEFNKKNKKARTSATEEEEENLAEI</sequence>
<feature type="non-terminal residue" evidence="2">
    <location>
        <position position="1"/>
    </location>
</feature>
<feature type="region of interest" description="Disordered" evidence="1">
    <location>
        <begin position="1"/>
        <end position="49"/>
    </location>
</feature>
<organism evidence="2 3">
    <name type="scientific">Dentiscutata erythropus</name>
    <dbReference type="NCBI Taxonomy" id="1348616"/>
    <lineage>
        <taxon>Eukaryota</taxon>
        <taxon>Fungi</taxon>
        <taxon>Fungi incertae sedis</taxon>
        <taxon>Mucoromycota</taxon>
        <taxon>Glomeromycotina</taxon>
        <taxon>Glomeromycetes</taxon>
        <taxon>Diversisporales</taxon>
        <taxon>Gigasporaceae</taxon>
        <taxon>Dentiscutata</taxon>
    </lineage>
</organism>
<evidence type="ECO:0000313" key="3">
    <source>
        <dbReference type="Proteomes" id="UP000789405"/>
    </source>
</evidence>
<reference evidence="2" key="1">
    <citation type="submission" date="2021-06" db="EMBL/GenBank/DDBJ databases">
        <authorList>
            <person name="Kallberg Y."/>
            <person name="Tangrot J."/>
            <person name="Rosling A."/>
        </authorList>
    </citation>
    <scope>NUCLEOTIDE SEQUENCE</scope>
    <source>
        <strain evidence="2">MA453B</strain>
    </source>
</reference>
<evidence type="ECO:0000256" key="1">
    <source>
        <dbReference type="SAM" id="MobiDB-lite"/>
    </source>
</evidence>
<dbReference type="EMBL" id="CAJVPY010018195">
    <property type="protein sequence ID" value="CAG8765847.1"/>
    <property type="molecule type" value="Genomic_DNA"/>
</dbReference>
<dbReference type="AlphaFoldDB" id="A0A9N9J9Q0"/>
<keyword evidence="3" id="KW-1185">Reference proteome</keyword>
<accession>A0A9N9J9Q0</accession>
<gene>
    <name evidence="2" type="ORF">DERYTH_LOCUS18230</name>
</gene>
<evidence type="ECO:0000313" key="2">
    <source>
        <dbReference type="EMBL" id="CAG8765847.1"/>
    </source>
</evidence>
<comment type="caution">
    <text evidence="2">The sequence shown here is derived from an EMBL/GenBank/DDBJ whole genome shotgun (WGS) entry which is preliminary data.</text>
</comment>
<feature type="compositionally biased region" description="Acidic residues" evidence="1">
    <location>
        <begin position="39"/>
        <end position="49"/>
    </location>
</feature>
<proteinExistence type="predicted"/>
<protein>
    <submittedName>
        <fullName evidence="2">3327_t:CDS:1</fullName>
    </submittedName>
</protein>